<dbReference type="Proteomes" id="UP000245533">
    <property type="component" value="Unassembled WGS sequence"/>
</dbReference>
<dbReference type="InterPro" id="IPR001173">
    <property type="entry name" value="Glyco_trans_2-like"/>
</dbReference>
<gene>
    <name evidence="6" type="ORF">DDZ15_13515</name>
</gene>
<accession>A0A316TPL7</accession>
<evidence type="ECO:0000313" key="6">
    <source>
        <dbReference type="EMBL" id="PWN05611.1"/>
    </source>
</evidence>
<keyword evidence="4" id="KW-0812">Transmembrane</keyword>
<dbReference type="Pfam" id="PF03142">
    <property type="entry name" value="Chitin_synth_2"/>
    <property type="match status" value="1"/>
</dbReference>
<evidence type="ECO:0000256" key="4">
    <source>
        <dbReference type="SAM" id="Phobius"/>
    </source>
</evidence>
<evidence type="ECO:0000256" key="1">
    <source>
        <dbReference type="ARBA" id="ARBA00006739"/>
    </source>
</evidence>
<feature type="transmembrane region" description="Helical" evidence="4">
    <location>
        <begin position="421"/>
        <end position="438"/>
    </location>
</feature>
<evidence type="ECO:0000313" key="7">
    <source>
        <dbReference type="Proteomes" id="UP000245533"/>
    </source>
</evidence>
<dbReference type="SUPFAM" id="SSF53448">
    <property type="entry name" value="Nucleotide-diphospho-sugar transferases"/>
    <property type="match status" value="1"/>
</dbReference>
<name>A0A316TPL7_9BACT</name>
<dbReference type="PANTHER" id="PTHR43630:SF1">
    <property type="entry name" value="POLY-BETA-1,6-N-ACETYL-D-GLUCOSAMINE SYNTHASE"/>
    <property type="match status" value="1"/>
</dbReference>
<sequence length="469" mass="53810">MEQTDWIITVLVGVNVFIFIYFVVVNLSYISLIVLSYIQTQRSRKESEIFQLSGLFDTRLYKSISILAPAYNEEKTIVESTRALLNLKFADYEVIVINDGSKDDTLKALKENFGLKKIDRYVPKSLKTEEIRAVYGTSRFPNLFVIDKENGRKADALNAGINVSRKDLICAVDSDTLLEPVVLQQMLMAFVADPDTIAVGGVVRVANGCTFKLGEVKDVHVPRTTIGRIQAVEYLRAFLFGRTGWDFLDSLLIISGAFGVFDRESVIRVGGYLHDTVGEDMELVVRLHRHYRERKQRYRIRFLPEPVCWTEVPESWKILGRQRNRWHRGLADTLWRHRSMLFNPKYGRLGFTAMPFFLFVELLSPVIEIGGYLLFGISLWLGVINIGFALLFLTAAVLLGMILSVLSILMEELTFRRYSGIRDVIILIVYAFVENLGFRQIHAWWRLRGLIDFFRGNKSWGEMTRTGAF</sequence>
<feature type="transmembrane region" description="Helical" evidence="4">
    <location>
        <begin position="6"/>
        <end position="35"/>
    </location>
</feature>
<dbReference type="OrthoDB" id="9766299at2"/>
<keyword evidence="4" id="KW-1133">Transmembrane helix</keyword>
<keyword evidence="7" id="KW-1185">Reference proteome</keyword>
<feature type="transmembrane region" description="Helical" evidence="4">
    <location>
        <begin position="379"/>
        <end position="409"/>
    </location>
</feature>
<dbReference type="AlphaFoldDB" id="A0A316TPL7"/>
<evidence type="ECO:0000256" key="3">
    <source>
        <dbReference type="ARBA" id="ARBA00022679"/>
    </source>
</evidence>
<organism evidence="6 7">
    <name type="scientific">Rhodohalobacter mucosus</name>
    <dbReference type="NCBI Taxonomy" id="2079485"/>
    <lineage>
        <taxon>Bacteria</taxon>
        <taxon>Pseudomonadati</taxon>
        <taxon>Balneolota</taxon>
        <taxon>Balneolia</taxon>
        <taxon>Balneolales</taxon>
        <taxon>Balneolaceae</taxon>
        <taxon>Rhodohalobacter</taxon>
    </lineage>
</organism>
<dbReference type="RefSeq" id="WP_109647639.1">
    <property type="nucleotide sequence ID" value="NZ_QGGB01000009.1"/>
</dbReference>
<keyword evidence="3 6" id="KW-0808">Transferase</keyword>
<dbReference type="PANTHER" id="PTHR43630">
    <property type="entry name" value="POLY-BETA-1,6-N-ACETYL-D-GLUCOSAMINE SYNTHASE"/>
    <property type="match status" value="1"/>
</dbReference>
<feature type="domain" description="Glycosyltransferase 2-like" evidence="5">
    <location>
        <begin position="65"/>
        <end position="208"/>
    </location>
</feature>
<keyword evidence="4" id="KW-0472">Membrane</keyword>
<dbReference type="EMBL" id="QGGB01000009">
    <property type="protein sequence ID" value="PWN05611.1"/>
    <property type="molecule type" value="Genomic_DNA"/>
</dbReference>
<evidence type="ECO:0000256" key="2">
    <source>
        <dbReference type="ARBA" id="ARBA00022676"/>
    </source>
</evidence>
<reference evidence="6 7" key="1">
    <citation type="submission" date="2018-05" db="EMBL/GenBank/DDBJ databases">
        <title>Rhodohalobacter halophilus gen. nov., sp. nov., a moderately halophilic member of the family Balneolaceae.</title>
        <authorList>
            <person name="Liu Z.-W."/>
        </authorList>
    </citation>
    <scope>NUCLEOTIDE SEQUENCE [LARGE SCALE GENOMIC DNA]</scope>
    <source>
        <strain evidence="6 7">8A47</strain>
    </source>
</reference>
<proteinExistence type="inferred from homology"/>
<dbReference type="GO" id="GO:0016757">
    <property type="term" value="F:glycosyltransferase activity"/>
    <property type="evidence" value="ECO:0007669"/>
    <property type="project" value="UniProtKB-KW"/>
</dbReference>
<dbReference type="CDD" id="cd06423">
    <property type="entry name" value="CESA_like"/>
    <property type="match status" value="1"/>
</dbReference>
<protein>
    <submittedName>
        <fullName evidence="6">Glycosyl transferase</fullName>
    </submittedName>
</protein>
<keyword evidence="2" id="KW-0328">Glycosyltransferase</keyword>
<dbReference type="Pfam" id="PF00535">
    <property type="entry name" value="Glycos_transf_2"/>
    <property type="match status" value="1"/>
</dbReference>
<comment type="caution">
    <text evidence="6">The sequence shown here is derived from an EMBL/GenBank/DDBJ whole genome shotgun (WGS) entry which is preliminary data.</text>
</comment>
<comment type="similarity">
    <text evidence="1">Belongs to the glycosyltransferase 2 family.</text>
</comment>
<dbReference type="Gene3D" id="3.90.550.10">
    <property type="entry name" value="Spore Coat Polysaccharide Biosynthesis Protein SpsA, Chain A"/>
    <property type="match status" value="1"/>
</dbReference>
<dbReference type="InterPro" id="IPR029044">
    <property type="entry name" value="Nucleotide-diphossugar_trans"/>
</dbReference>
<evidence type="ECO:0000259" key="5">
    <source>
        <dbReference type="Pfam" id="PF00535"/>
    </source>
</evidence>